<name>A0ABQ2BC11_9MICO</name>
<evidence type="ECO:0000256" key="4">
    <source>
        <dbReference type="ARBA" id="ARBA00023239"/>
    </source>
</evidence>
<dbReference type="PANTHER" id="PTHR38042">
    <property type="entry name" value="UROPORPHYRINOGEN-III SYNTHASE, CHLOROPLASTIC"/>
    <property type="match status" value="1"/>
</dbReference>
<dbReference type="InterPro" id="IPR003754">
    <property type="entry name" value="4pyrrol_synth_uPrphyn_synth"/>
</dbReference>
<dbReference type="PANTHER" id="PTHR38042:SF1">
    <property type="entry name" value="UROPORPHYRINOGEN-III SYNTHASE, CHLOROPLASTIC"/>
    <property type="match status" value="1"/>
</dbReference>
<proteinExistence type="inferred from homology"/>
<comment type="function">
    <text evidence="6 9">Catalyzes cyclization of the linear tetrapyrrole, hydroxymethylbilane, to the macrocyclic uroporphyrinogen III.</text>
</comment>
<evidence type="ECO:0000256" key="6">
    <source>
        <dbReference type="ARBA" id="ARBA00037589"/>
    </source>
</evidence>
<evidence type="ECO:0000256" key="5">
    <source>
        <dbReference type="ARBA" id="ARBA00023244"/>
    </source>
</evidence>
<protein>
    <recommendedName>
        <fullName evidence="7 9">Uroporphyrinogen-III synthase</fullName>
        <ecNumber evidence="3 9">4.2.1.75</ecNumber>
    </recommendedName>
</protein>
<evidence type="ECO:0000256" key="1">
    <source>
        <dbReference type="ARBA" id="ARBA00004772"/>
    </source>
</evidence>
<dbReference type="Pfam" id="PF02602">
    <property type="entry name" value="HEM4"/>
    <property type="match status" value="1"/>
</dbReference>
<keyword evidence="5 9" id="KW-0627">Porphyrin biosynthesis</keyword>
<comment type="pathway">
    <text evidence="1 9">Porphyrin-containing compound metabolism; protoporphyrin-IX biosynthesis; coproporphyrinogen-III from 5-aminolevulinate: step 3/4.</text>
</comment>
<evidence type="ECO:0000313" key="11">
    <source>
        <dbReference type="EMBL" id="GGI11093.1"/>
    </source>
</evidence>
<evidence type="ECO:0000259" key="10">
    <source>
        <dbReference type="Pfam" id="PF02602"/>
    </source>
</evidence>
<evidence type="ECO:0000256" key="8">
    <source>
        <dbReference type="ARBA" id="ARBA00048617"/>
    </source>
</evidence>
<evidence type="ECO:0000256" key="7">
    <source>
        <dbReference type="ARBA" id="ARBA00040167"/>
    </source>
</evidence>
<dbReference type="CDD" id="cd06578">
    <property type="entry name" value="HemD"/>
    <property type="match status" value="1"/>
</dbReference>
<gene>
    <name evidence="11" type="ORF">GCM10007368_34490</name>
</gene>
<feature type="domain" description="Tetrapyrrole biosynthesis uroporphyrinogen III synthase" evidence="10">
    <location>
        <begin position="18"/>
        <end position="243"/>
    </location>
</feature>
<dbReference type="EMBL" id="BMDG01000013">
    <property type="protein sequence ID" value="GGI11093.1"/>
    <property type="molecule type" value="Genomic_DNA"/>
</dbReference>
<keyword evidence="12" id="KW-1185">Reference proteome</keyword>
<comment type="catalytic activity">
    <reaction evidence="8 9">
        <text>hydroxymethylbilane = uroporphyrinogen III + H2O</text>
        <dbReference type="Rhea" id="RHEA:18965"/>
        <dbReference type="ChEBI" id="CHEBI:15377"/>
        <dbReference type="ChEBI" id="CHEBI:57308"/>
        <dbReference type="ChEBI" id="CHEBI:57845"/>
        <dbReference type="EC" id="4.2.1.75"/>
    </reaction>
</comment>
<dbReference type="SUPFAM" id="SSF69618">
    <property type="entry name" value="HemD-like"/>
    <property type="match status" value="1"/>
</dbReference>
<evidence type="ECO:0000256" key="3">
    <source>
        <dbReference type="ARBA" id="ARBA00013109"/>
    </source>
</evidence>
<evidence type="ECO:0000313" key="12">
    <source>
        <dbReference type="Proteomes" id="UP000632535"/>
    </source>
</evidence>
<dbReference type="Proteomes" id="UP000632535">
    <property type="component" value="Unassembled WGS sequence"/>
</dbReference>
<sequence length="267" mass="26493">MTSAAVLVARAPERAAGLVARLRDGGLDVTAAPVIERAPATDPAPLDEAVRRLVGGAYAWSVVTSVNAVDALRAAAGRTGTDLATAATRWAAVGPATRTALEGAGLRVDLLPADDDATAAGIVAAFPAPGGTAGTAARVLLPLGDLARPTLPDGLAAKGWEPDVVTAYRTVRRELPADVAARARSGGFDLVVVTSGSVAREVARQAGTATPVVAIGRPSADVARAAGLTVAAVAASPTDEALAAAVVAALTTSDPSPTDVLTSKEHP</sequence>
<comment type="caution">
    <text evidence="11">The sequence shown here is derived from an EMBL/GenBank/DDBJ whole genome shotgun (WGS) entry which is preliminary data.</text>
</comment>
<comment type="similarity">
    <text evidence="2 9">Belongs to the uroporphyrinogen-III synthase family.</text>
</comment>
<reference evidence="12" key="1">
    <citation type="journal article" date="2019" name="Int. J. Syst. Evol. Microbiol.">
        <title>The Global Catalogue of Microorganisms (GCM) 10K type strain sequencing project: providing services to taxonomists for standard genome sequencing and annotation.</title>
        <authorList>
            <consortium name="The Broad Institute Genomics Platform"/>
            <consortium name="The Broad Institute Genome Sequencing Center for Infectious Disease"/>
            <person name="Wu L."/>
            <person name="Ma J."/>
        </authorList>
    </citation>
    <scope>NUCLEOTIDE SEQUENCE [LARGE SCALE GENOMIC DNA]</scope>
    <source>
        <strain evidence="12">CCM 8653</strain>
    </source>
</reference>
<evidence type="ECO:0000256" key="9">
    <source>
        <dbReference type="RuleBase" id="RU366031"/>
    </source>
</evidence>
<dbReference type="RefSeq" id="WP_188524958.1">
    <property type="nucleotide sequence ID" value="NZ_BMDG01000013.1"/>
</dbReference>
<accession>A0ABQ2BC11</accession>
<organism evidence="11 12">
    <name type="scientific">Isoptericola cucumis</name>
    <dbReference type="NCBI Taxonomy" id="1776856"/>
    <lineage>
        <taxon>Bacteria</taxon>
        <taxon>Bacillati</taxon>
        <taxon>Actinomycetota</taxon>
        <taxon>Actinomycetes</taxon>
        <taxon>Micrococcales</taxon>
        <taxon>Promicromonosporaceae</taxon>
        <taxon>Isoptericola</taxon>
    </lineage>
</organism>
<dbReference type="Gene3D" id="3.40.50.10090">
    <property type="match status" value="2"/>
</dbReference>
<dbReference type="InterPro" id="IPR036108">
    <property type="entry name" value="4pyrrol_syn_uPrphyn_synt_sf"/>
</dbReference>
<dbReference type="InterPro" id="IPR039793">
    <property type="entry name" value="UROS/Hem4"/>
</dbReference>
<dbReference type="EC" id="4.2.1.75" evidence="3 9"/>
<evidence type="ECO:0000256" key="2">
    <source>
        <dbReference type="ARBA" id="ARBA00008133"/>
    </source>
</evidence>
<keyword evidence="4 9" id="KW-0456">Lyase</keyword>